<dbReference type="AlphaFoldDB" id="A0A423WT08"/>
<dbReference type="OrthoDB" id="5241990at2759"/>
<keyword evidence="1" id="KW-0472">Membrane</keyword>
<evidence type="ECO:0000313" key="3">
    <source>
        <dbReference type="Proteomes" id="UP000285146"/>
    </source>
</evidence>
<comment type="caution">
    <text evidence="2">The sequence shown here is derived from an EMBL/GenBank/DDBJ whole genome shotgun (WGS) entry which is preliminary data.</text>
</comment>
<keyword evidence="1" id="KW-0812">Transmembrane</keyword>
<organism evidence="2 3">
    <name type="scientific">Cytospora leucostoma</name>
    <dbReference type="NCBI Taxonomy" id="1230097"/>
    <lineage>
        <taxon>Eukaryota</taxon>
        <taxon>Fungi</taxon>
        <taxon>Dikarya</taxon>
        <taxon>Ascomycota</taxon>
        <taxon>Pezizomycotina</taxon>
        <taxon>Sordariomycetes</taxon>
        <taxon>Sordariomycetidae</taxon>
        <taxon>Diaporthales</taxon>
        <taxon>Cytosporaceae</taxon>
        <taxon>Cytospora</taxon>
    </lineage>
</organism>
<evidence type="ECO:0000313" key="2">
    <source>
        <dbReference type="EMBL" id="ROW06647.1"/>
    </source>
</evidence>
<keyword evidence="3" id="KW-1185">Reference proteome</keyword>
<gene>
    <name evidence="2" type="ORF">VPNG_06740</name>
</gene>
<dbReference type="EMBL" id="LKEB01000041">
    <property type="protein sequence ID" value="ROW06647.1"/>
    <property type="molecule type" value="Genomic_DNA"/>
</dbReference>
<proteinExistence type="predicted"/>
<protein>
    <submittedName>
        <fullName evidence="2">Uncharacterized protein</fullName>
    </submittedName>
</protein>
<reference evidence="2 3" key="1">
    <citation type="submission" date="2015-09" db="EMBL/GenBank/DDBJ databases">
        <title>Host preference determinants of Valsa canker pathogens revealed by comparative genomics.</title>
        <authorList>
            <person name="Yin Z."/>
            <person name="Huang L."/>
        </authorList>
    </citation>
    <scope>NUCLEOTIDE SEQUENCE [LARGE SCALE GENOMIC DNA]</scope>
    <source>
        <strain evidence="2 3">SXYLt</strain>
    </source>
</reference>
<dbReference type="Proteomes" id="UP000285146">
    <property type="component" value="Unassembled WGS sequence"/>
</dbReference>
<sequence length="141" mass="15470">MVLDKAENKYLPRIVSLTHLFRAHHYKNADSDMRLSTVIVGLAALIGITLAGPTRLSWNTSSPAIDGFGLTTEDMENALIAAVSPQVHEMETGALAERHGLPPRDRLLAEQIELDDLPSCYKVCMQQEDGKSSIHMGKVCN</sequence>
<feature type="transmembrane region" description="Helical" evidence="1">
    <location>
        <begin position="33"/>
        <end position="52"/>
    </location>
</feature>
<evidence type="ECO:0000256" key="1">
    <source>
        <dbReference type="SAM" id="Phobius"/>
    </source>
</evidence>
<keyword evidence="1" id="KW-1133">Transmembrane helix</keyword>
<name>A0A423WT08_9PEZI</name>
<accession>A0A423WT08</accession>
<dbReference type="InParanoid" id="A0A423WT08"/>